<keyword evidence="3" id="KW-0472">Membrane</keyword>
<dbReference type="PANTHER" id="PTHR32401:SF16">
    <property type="entry name" value="CONCANAVALIN A-LIKE LECTIN FAMILY PROTEIN"/>
    <property type="match status" value="1"/>
</dbReference>
<organism evidence="6 7">
    <name type="scientific">Ficus carica</name>
    <name type="common">Common fig</name>
    <dbReference type="NCBI Taxonomy" id="3494"/>
    <lineage>
        <taxon>Eukaryota</taxon>
        <taxon>Viridiplantae</taxon>
        <taxon>Streptophyta</taxon>
        <taxon>Embryophyta</taxon>
        <taxon>Tracheophyta</taxon>
        <taxon>Spermatophyta</taxon>
        <taxon>Magnoliopsida</taxon>
        <taxon>eudicotyledons</taxon>
        <taxon>Gunneridae</taxon>
        <taxon>Pentapetalae</taxon>
        <taxon>rosids</taxon>
        <taxon>fabids</taxon>
        <taxon>Rosales</taxon>
        <taxon>Moraceae</taxon>
        <taxon>Ficeae</taxon>
        <taxon>Ficus</taxon>
    </lineage>
</organism>
<dbReference type="SUPFAM" id="SSF49899">
    <property type="entry name" value="Concanavalin A-like lectins/glucanases"/>
    <property type="match status" value="1"/>
</dbReference>
<dbReference type="Proteomes" id="UP001187192">
    <property type="component" value="Unassembled WGS sequence"/>
</dbReference>
<reference evidence="6" key="1">
    <citation type="submission" date="2023-07" db="EMBL/GenBank/DDBJ databases">
        <title>draft genome sequence of fig (Ficus carica).</title>
        <authorList>
            <person name="Takahashi T."/>
            <person name="Nishimura K."/>
        </authorList>
    </citation>
    <scope>NUCLEOTIDE SEQUENCE</scope>
</reference>
<evidence type="ECO:0000313" key="7">
    <source>
        <dbReference type="Proteomes" id="UP001187192"/>
    </source>
</evidence>
<sequence length="362" mass="39759">MASLSISSNFPTFFLILFFFGTSSAASTSSFSFPQLGKDPKFESQIAFYGDSKVVNGGSAVQLTSAGRLIYKKPIKLVEGKPQKLVSFSTNFSFSLSQGDGNGLAFVLLPSDFDVDKFYDNGSFGVIPMGLEKGKFKIVTTKFSIVNDDVENDGLVKIHARIDVAGLVPAKVRNGSIIDLALKNGKRSHAWVDYEAGSKRMEVRLSQSGDVKPSDPLFWYPIDLSRMWGNGEALVGFLSSADSSSSQSCLIYSWSFVQRHVPQWMHSEPLDPNAALGKNSKPVKVEKRKDCFTKVLASMIFGAACGALMAFTVLYLWTIFGSKRPVVPEEYAVKPVDFEYEKVKVVVDNNSNNNKPIEDGKQ</sequence>
<dbReference type="Gene3D" id="2.60.120.200">
    <property type="match status" value="1"/>
</dbReference>
<evidence type="ECO:0000256" key="3">
    <source>
        <dbReference type="SAM" id="Phobius"/>
    </source>
</evidence>
<evidence type="ECO:0000256" key="2">
    <source>
        <dbReference type="ARBA" id="ARBA00022734"/>
    </source>
</evidence>
<dbReference type="InterPro" id="IPR013320">
    <property type="entry name" value="ConA-like_dom_sf"/>
</dbReference>
<feature type="chain" id="PRO_5041706883" description="Legume lectin domain-containing protein" evidence="4">
    <location>
        <begin position="26"/>
        <end position="362"/>
    </location>
</feature>
<protein>
    <recommendedName>
        <fullName evidence="5">Legume lectin domain-containing protein</fullName>
    </recommendedName>
</protein>
<keyword evidence="2" id="KW-0430">Lectin</keyword>
<dbReference type="InterPro" id="IPR001220">
    <property type="entry name" value="Legume_lectin_dom"/>
</dbReference>
<dbReference type="PANTHER" id="PTHR32401">
    <property type="entry name" value="CONCANAVALIN A-LIKE LECTIN FAMILY PROTEIN"/>
    <property type="match status" value="1"/>
</dbReference>
<evidence type="ECO:0000313" key="6">
    <source>
        <dbReference type="EMBL" id="GMN47826.1"/>
    </source>
</evidence>
<comment type="caution">
    <text evidence="6">The sequence shown here is derived from an EMBL/GenBank/DDBJ whole genome shotgun (WGS) entry which is preliminary data.</text>
</comment>
<dbReference type="Pfam" id="PF00139">
    <property type="entry name" value="Lectin_legB"/>
    <property type="match status" value="1"/>
</dbReference>
<proteinExistence type="inferred from homology"/>
<evidence type="ECO:0000256" key="4">
    <source>
        <dbReference type="SAM" id="SignalP"/>
    </source>
</evidence>
<name>A0AA88ATW7_FICCA</name>
<accession>A0AA88ATW7</accession>
<dbReference type="EMBL" id="BTGU01000026">
    <property type="protein sequence ID" value="GMN47826.1"/>
    <property type="molecule type" value="Genomic_DNA"/>
</dbReference>
<evidence type="ECO:0000256" key="1">
    <source>
        <dbReference type="ARBA" id="ARBA00007606"/>
    </source>
</evidence>
<feature type="transmembrane region" description="Helical" evidence="3">
    <location>
        <begin position="295"/>
        <end position="317"/>
    </location>
</feature>
<feature type="signal peptide" evidence="4">
    <location>
        <begin position="1"/>
        <end position="25"/>
    </location>
</feature>
<dbReference type="AlphaFoldDB" id="A0AA88ATW7"/>
<keyword evidence="3" id="KW-0812">Transmembrane</keyword>
<comment type="similarity">
    <text evidence="1">Belongs to the leguminous lectin family.</text>
</comment>
<keyword evidence="7" id="KW-1185">Reference proteome</keyword>
<evidence type="ECO:0000259" key="5">
    <source>
        <dbReference type="Pfam" id="PF00139"/>
    </source>
</evidence>
<dbReference type="InterPro" id="IPR050258">
    <property type="entry name" value="Leguminous_Lectin"/>
</dbReference>
<keyword evidence="3" id="KW-1133">Transmembrane helix</keyword>
<feature type="domain" description="Legume lectin" evidence="5">
    <location>
        <begin position="29"/>
        <end position="269"/>
    </location>
</feature>
<dbReference type="GO" id="GO:0030246">
    <property type="term" value="F:carbohydrate binding"/>
    <property type="evidence" value="ECO:0007669"/>
    <property type="project" value="UniProtKB-KW"/>
</dbReference>
<gene>
    <name evidence="6" type="ORF">TIFTF001_016999</name>
</gene>
<keyword evidence="4" id="KW-0732">Signal</keyword>